<evidence type="ECO:0000259" key="1">
    <source>
        <dbReference type="Pfam" id="PF06902"/>
    </source>
</evidence>
<name>A0A2P8R410_9BACT</name>
<organism evidence="2 3">
    <name type="scientific">Campylobacter blaseri</name>
    <dbReference type="NCBI Taxonomy" id="2042961"/>
    <lineage>
        <taxon>Bacteria</taxon>
        <taxon>Pseudomonadati</taxon>
        <taxon>Campylobacterota</taxon>
        <taxon>Epsilonproteobacteria</taxon>
        <taxon>Campylobacterales</taxon>
        <taxon>Campylobacteraceae</taxon>
        <taxon>Campylobacter</taxon>
    </lineage>
</organism>
<dbReference type="RefSeq" id="WP_106869840.1">
    <property type="nucleotide sequence ID" value="NZ_CP053841.1"/>
</dbReference>
<evidence type="ECO:0000313" key="2">
    <source>
        <dbReference type="EMBL" id="PSM53242.1"/>
    </source>
</evidence>
<accession>A0A2P8R410</accession>
<dbReference type="InterPro" id="IPR010693">
    <property type="entry name" value="Divergent_4Fe-4S_mono-cluster"/>
</dbReference>
<reference evidence="3" key="1">
    <citation type="submission" date="2017-10" db="EMBL/GenBank/DDBJ databases">
        <title>Campylobacter species from seals.</title>
        <authorList>
            <person name="Gilbert M.J."/>
            <person name="Zomer A.L."/>
            <person name="Timmerman A.J."/>
            <person name="Duim B."/>
            <person name="Wagenaar J.A."/>
        </authorList>
    </citation>
    <scope>NUCLEOTIDE SEQUENCE [LARGE SCALE GENOMIC DNA]</scope>
    <source>
        <strain evidence="3">17S00004-5</strain>
    </source>
</reference>
<protein>
    <submittedName>
        <fullName evidence="2">(4Fe-4S)-binding protein</fullName>
    </submittedName>
</protein>
<evidence type="ECO:0000313" key="3">
    <source>
        <dbReference type="Proteomes" id="UP000240535"/>
    </source>
</evidence>
<sequence>MEQIVKKYEKDGLTVYWKPNTCTHAGKCVKGSPKVFDVNRRPWVKLDEDSIEHIMEVIDRCPSGALSYEKK</sequence>
<feature type="domain" description="Divergent 4Fe-4S mono-cluster" evidence="1">
    <location>
        <begin position="8"/>
        <end position="70"/>
    </location>
</feature>
<dbReference type="Pfam" id="PF06902">
    <property type="entry name" value="Fer4_19"/>
    <property type="match status" value="1"/>
</dbReference>
<dbReference type="OrthoDB" id="9800558at2"/>
<dbReference type="AlphaFoldDB" id="A0A2P8R410"/>
<dbReference type="EMBL" id="PDHH01000001">
    <property type="protein sequence ID" value="PSM53242.1"/>
    <property type="molecule type" value="Genomic_DNA"/>
</dbReference>
<keyword evidence="3" id="KW-1185">Reference proteome</keyword>
<dbReference type="Gene3D" id="3.30.70.20">
    <property type="match status" value="1"/>
</dbReference>
<proteinExistence type="predicted"/>
<comment type="caution">
    <text evidence="2">The sequence shown here is derived from an EMBL/GenBank/DDBJ whole genome shotgun (WGS) entry which is preliminary data.</text>
</comment>
<gene>
    <name evidence="2" type="ORF">CQ405_01485</name>
</gene>
<dbReference type="Proteomes" id="UP000240535">
    <property type="component" value="Unassembled WGS sequence"/>
</dbReference>
<dbReference type="SUPFAM" id="SSF54862">
    <property type="entry name" value="4Fe-4S ferredoxins"/>
    <property type="match status" value="1"/>
</dbReference>